<dbReference type="GO" id="GO:0030430">
    <property type="term" value="C:host cell cytoplasm"/>
    <property type="evidence" value="ECO:0007669"/>
    <property type="project" value="InterPro"/>
</dbReference>
<reference evidence="1 2" key="1">
    <citation type="journal article" date="2014" name="Genome Announc.">
        <title>Comparative Genome Analysis of Two Isolates of the Fish Pathogen Piscirickettsia salmonis from Different Hosts Reveals Major Differences in Virulence-Associated Secretion Systems.</title>
        <authorList>
            <person name="Bohle H."/>
            <person name="Henriquez P."/>
            <person name="Grothusen H."/>
            <person name="Navas E."/>
            <person name="Sandoval A."/>
            <person name="Bustamante F."/>
            <person name="Bustos P."/>
            <person name="Mancilla M."/>
        </authorList>
    </citation>
    <scope>NUCLEOTIDE SEQUENCE [LARGE SCALE GENOMIC DNA]</scope>
    <source>
        <strain evidence="2">B1-32597</strain>
    </source>
</reference>
<organism evidence="1 2">
    <name type="scientific">Piscirickettsia salmonis</name>
    <dbReference type="NCBI Taxonomy" id="1238"/>
    <lineage>
        <taxon>Bacteria</taxon>
        <taxon>Pseudomonadati</taxon>
        <taxon>Pseudomonadota</taxon>
        <taxon>Gammaproteobacteria</taxon>
        <taxon>Thiotrichales</taxon>
        <taxon>Piscirickettsiaceae</taxon>
        <taxon>Piscirickettsia</taxon>
    </lineage>
</organism>
<protein>
    <submittedName>
        <fullName evidence="1">Phage minor tail protein L</fullName>
    </submittedName>
</protein>
<name>A0A6I5XYB9_PISSA</name>
<proteinExistence type="predicted"/>
<dbReference type="Proteomes" id="UP000029558">
    <property type="component" value="Plasmid pPSB1-2"/>
</dbReference>
<dbReference type="AlphaFoldDB" id="A0A6I5XYB9"/>
<gene>
    <name evidence="1" type="ORF">KU39_2p39</name>
</gene>
<accession>A0A6I5XYB9</accession>
<evidence type="ECO:0000313" key="2">
    <source>
        <dbReference type="Proteomes" id="UP000029558"/>
    </source>
</evidence>
<dbReference type="InterPro" id="IPR006487">
    <property type="entry name" value="Phage_lambda_L"/>
</dbReference>
<dbReference type="EMBL" id="CP012510">
    <property type="protein sequence ID" value="ALB24442.1"/>
    <property type="molecule type" value="Genomic_DNA"/>
</dbReference>
<dbReference type="Pfam" id="PF05100">
    <property type="entry name" value="Phage_tail_L"/>
    <property type="match status" value="1"/>
</dbReference>
<dbReference type="GO" id="GO:0046718">
    <property type="term" value="P:symbiont entry into host cell"/>
    <property type="evidence" value="ECO:0007669"/>
    <property type="project" value="InterPro"/>
</dbReference>
<dbReference type="RefSeq" id="WP_017375787.1">
    <property type="nucleotide sequence ID" value="NZ_CP012510.1"/>
</dbReference>
<evidence type="ECO:0000313" key="1">
    <source>
        <dbReference type="EMBL" id="ALB24442.1"/>
    </source>
</evidence>
<keyword evidence="1" id="KW-0614">Plasmid</keyword>
<sequence length="223" mass="25054">MSLIESAKIYLFTLDLTPLQSSIKYHFCHSPDGNQAVSFGGVEYQPIPLKTDGFERTTIHQPTPSIVLGNVKPLLLPLLKAHDNLRGALIRRVMTYVKHLDGHSDPDASATLPEQVYVIERKSQHNNLTITFELGSKLPSDLKLPRRTQLASCSKIYRQWDEEQQVWIAGSCPYAAAQYYNEFGQQTTDKTKDQCGKKLANCMARFGNGHALPFEGFEGIKPF</sequence>
<dbReference type="NCBIfam" id="TIGR01600">
    <property type="entry name" value="phage_tail_L"/>
    <property type="match status" value="1"/>
</dbReference>
<dbReference type="OrthoDB" id="5673400at2"/>
<dbReference type="GO" id="GO:0051536">
    <property type="term" value="F:iron-sulfur cluster binding"/>
    <property type="evidence" value="ECO:0007669"/>
    <property type="project" value="InterPro"/>
</dbReference>
<geneLocation type="plasmid" evidence="1 2">
    <name>pPSB1-2</name>
</geneLocation>